<sequence length="195" mass="20734">MSALVFPVGHYGGVRDDQTQVIRVGWKQHRIDEKAFGVWVMAHGLPEVGKGQWTVQDVVEQSEKAGVEDAASQVGALADLGLLAVVADNPIMATRFAQGHRMDVLFVGLGNAPDRLDGHAVGIPGLGTAAVLDPDCYELWQWGSVAPTVWHSCEVRATVTAKLGQEASPVDALAEILGDLRFLIAHGCAYLDVAG</sequence>
<dbReference type="EMBL" id="SLWR01000012">
    <property type="protein sequence ID" value="TCO43717.1"/>
    <property type="molecule type" value="Genomic_DNA"/>
</dbReference>
<gene>
    <name evidence="1" type="ORF">EV646_112295</name>
</gene>
<name>A0A4R2IH06_9ACTN</name>
<comment type="caution">
    <text evidence="1">The sequence shown here is derived from an EMBL/GenBank/DDBJ whole genome shotgun (WGS) entry which is preliminary data.</text>
</comment>
<accession>A0A4R2IH06</accession>
<evidence type="ECO:0000313" key="1">
    <source>
        <dbReference type="EMBL" id="TCO43717.1"/>
    </source>
</evidence>
<keyword evidence="2" id="KW-1185">Reference proteome</keyword>
<reference evidence="1 2" key="1">
    <citation type="journal article" date="2015" name="Stand. Genomic Sci.">
        <title>Genomic Encyclopedia of Bacterial and Archaeal Type Strains, Phase III: the genomes of soil and plant-associated and newly described type strains.</title>
        <authorList>
            <person name="Whitman W.B."/>
            <person name="Woyke T."/>
            <person name="Klenk H.P."/>
            <person name="Zhou Y."/>
            <person name="Lilburn T.G."/>
            <person name="Beck B.J."/>
            <person name="De Vos P."/>
            <person name="Vandamme P."/>
            <person name="Eisen J.A."/>
            <person name="Garrity G."/>
            <person name="Hugenholtz P."/>
            <person name="Kyrpides N.C."/>
        </authorList>
    </citation>
    <scope>NUCLEOTIDE SEQUENCE [LARGE SCALE GENOMIC DNA]</scope>
    <source>
        <strain evidence="1 2">VKM Ac-2541</strain>
    </source>
</reference>
<protein>
    <submittedName>
        <fullName evidence="1">Uncharacterized protein</fullName>
    </submittedName>
</protein>
<organism evidence="1 2">
    <name type="scientific">Kribbella antiqua</name>
    <dbReference type="NCBI Taxonomy" id="2512217"/>
    <lineage>
        <taxon>Bacteria</taxon>
        <taxon>Bacillati</taxon>
        <taxon>Actinomycetota</taxon>
        <taxon>Actinomycetes</taxon>
        <taxon>Propionibacteriales</taxon>
        <taxon>Kribbellaceae</taxon>
        <taxon>Kribbella</taxon>
    </lineage>
</organism>
<dbReference type="AlphaFoldDB" id="A0A4R2IH06"/>
<dbReference type="Proteomes" id="UP000295573">
    <property type="component" value="Unassembled WGS sequence"/>
</dbReference>
<evidence type="ECO:0000313" key="2">
    <source>
        <dbReference type="Proteomes" id="UP000295573"/>
    </source>
</evidence>
<dbReference type="RefSeq" id="WP_132155135.1">
    <property type="nucleotide sequence ID" value="NZ_SLWR01000012.1"/>
</dbReference>
<dbReference type="OrthoDB" id="3692316at2"/>
<proteinExistence type="predicted"/>